<organism evidence="2 3">
    <name type="scientific">Amycolatopsis taiwanensis</name>
    <dbReference type="NCBI Taxonomy" id="342230"/>
    <lineage>
        <taxon>Bacteria</taxon>
        <taxon>Bacillati</taxon>
        <taxon>Actinomycetota</taxon>
        <taxon>Actinomycetes</taxon>
        <taxon>Pseudonocardiales</taxon>
        <taxon>Pseudonocardiaceae</taxon>
        <taxon>Amycolatopsis</taxon>
    </lineage>
</organism>
<dbReference type="Pfam" id="PF13460">
    <property type="entry name" value="NAD_binding_10"/>
    <property type="match status" value="1"/>
</dbReference>
<name>A0A9W6VEL4_9PSEU</name>
<keyword evidence="3" id="KW-1185">Reference proteome</keyword>
<dbReference type="Gene3D" id="3.40.50.720">
    <property type="entry name" value="NAD(P)-binding Rossmann-like Domain"/>
    <property type="match status" value="1"/>
</dbReference>
<feature type="domain" description="NAD(P)-binding" evidence="1">
    <location>
        <begin position="7"/>
        <end position="190"/>
    </location>
</feature>
<dbReference type="GO" id="GO:0042602">
    <property type="term" value="F:riboflavin reductase (NADPH) activity"/>
    <property type="evidence" value="ECO:0007669"/>
    <property type="project" value="TreeGrafter"/>
</dbReference>
<sequence>MNITVIGSTGRIGQHVLAEGLRRGHRLTAFTRRPAELRDTSGLAAVVTGDGQDPNALRSAITGADAVIATVGSTGRKGPHPTAGVARALTSTMIELGVRRLAIISAYPIVGTKPWLPMALLRRALADAYADVSKMERIVSGSDLDWNILRLNRLTDKPASGRLRMSTEPFDKPSAHSRADAASALLDAVEGRTTRKTAINLAGALPNTHP</sequence>
<protein>
    <submittedName>
        <fullName evidence="2">NmrA family transcriptional regulator</fullName>
    </submittedName>
</protein>
<dbReference type="PANTHER" id="PTHR43355:SF2">
    <property type="entry name" value="FLAVIN REDUCTASE (NADPH)"/>
    <property type="match status" value="1"/>
</dbReference>
<proteinExistence type="predicted"/>
<dbReference type="Proteomes" id="UP001165136">
    <property type="component" value="Unassembled WGS sequence"/>
</dbReference>
<dbReference type="PANTHER" id="PTHR43355">
    <property type="entry name" value="FLAVIN REDUCTASE (NADPH)"/>
    <property type="match status" value="1"/>
</dbReference>
<reference evidence="2" key="1">
    <citation type="submission" date="2023-03" db="EMBL/GenBank/DDBJ databases">
        <title>Amycolatopsis taiwanensis NBRC 103393.</title>
        <authorList>
            <person name="Ichikawa N."/>
            <person name="Sato H."/>
            <person name="Tonouchi N."/>
        </authorList>
    </citation>
    <scope>NUCLEOTIDE SEQUENCE</scope>
    <source>
        <strain evidence="2">NBRC 103393</strain>
    </source>
</reference>
<dbReference type="InterPro" id="IPR016040">
    <property type="entry name" value="NAD(P)-bd_dom"/>
</dbReference>
<evidence type="ECO:0000313" key="2">
    <source>
        <dbReference type="EMBL" id="GLY63606.1"/>
    </source>
</evidence>
<gene>
    <name evidence="2" type="ORF">Atai01_02250</name>
</gene>
<evidence type="ECO:0000313" key="3">
    <source>
        <dbReference type="Proteomes" id="UP001165136"/>
    </source>
</evidence>
<dbReference type="EMBL" id="BSTI01000001">
    <property type="protein sequence ID" value="GLY63606.1"/>
    <property type="molecule type" value="Genomic_DNA"/>
</dbReference>
<dbReference type="InterPro" id="IPR036291">
    <property type="entry name" value="NAD(P)-bd_dom_sf"/>
</dbReference>
<dbReference type="SUPFAM" id="SSF51735">
    <property type="entry name" value="NAD(P)-binding Rossmann-fold domains"/>
    <property type="match status" value="1"/>
</dbReference>
<dbReference type="AlphaFoldDB" id="A0A9W6VEL4"/>
<dbReference type="GO" id="GO:0004074">
    <property type="term" value="F:biliverdin reductase [NAD(P)H] activity"/>
    <property type="evidence" value="ECO:0007669"/>
    <property type="project" value="TreeGrafter"/>
</dbReference>
<dbReference type="RefSeq" id="WP_285485544.1">
    <property type="nucleotide sequence ID" value="NZ_BSTI01000001.1"/>
</dbReference>
<evidence type="ECO:0000259" key="1">
    <source>
        <dbReference type="Pfam" id="PF13460"/>
    </source>
</evidence>
<comment type="caution">
    <text evidence="2">The sequence shown here is derived from an EMBL/GenBank/DDBJ whole genome shotgun (WGS) entry which is preliminary data.</text>
</comment>
<dbReference type="InterPro" id="IPR051606">
    <property type="entry name" value="Polyketide_Oxido-like"/>
</dbReference>
<accession>A0A9W6VEL4</accession>